<protein>
    <recommendedName>
        <fullName evidence="2">LysM domain-containing protein</fullName>
    </recommendedName>
</protein>
<name>A0A917K2M0_9BACL</name>
<feature type="compositionally biased region" description="Low complexity" evidence="1">
    <location>
        <begin position="419"/>
        <end position="429"/>
    </location>
</feature>
<gene>
    <name evidence="3" type="ORF">GCM10010885_02480</name>
</gene>
<dbReference type="AlphaFoldDB" id="A0A917K2M0"/>
<dbReference type="EMBL" id="BMOY01000002">
    <property type="protein sequence ID" value="GGI96348.1"/>
    <property type="molecule type" value="Genomic_DNA"/>
</dbReference>
<comment type="caution">
    <text evidence="3">The sequence shown here is derived from an EMBL/GenBank/DDBJ whole genome shotgun (WGS) entry which is preliminary data.</text>
</comment>
<feature type="domain" description="LysM" evidence="2">
    <location>
        <begin position="469"/>
        <end position="513"/>
    </location>
</feature>
<feature type="region of interest" description="Disordered" evidence="1">
    <location>
        <begin position="263"/>
        <end position="282"/>
    </location>
</feature>
<sequence length="521" mass="54420">MFVTDADRTPVVRLEIDQQVFIDEVRAGDTLEDATVATEVTSFDRVGDAYVLEGAILFSGYVSRRTAAWPSGPDAEEQAWSPQGADGPFVQHIQHRMPFWLRVPVRAQPRGLVNVTSRITDWRLEVVDDAWVHIAAHLTITGLNHREGYHFQCGAQEEGDLFFGTTPLAAVDHEVTAVSQARHQAEEEERSDAEPGERTGEPMGVPAGERAGARTGVPAGDVAAPSTGVRAEPPAGTKGEDDAPARALQADLQAFDRAFTGAGHEPSALHAPGQPARGDVGPEAPWAEFEFVYQLGTDDPGLSPPDAASATPEMATGATDAASATPEMATGATDAASASAPATASASADAASAMPGLADEGEFVPSRSLGADGFHPAAGFVPRVQSPPNGGETQAAAGGFARPTPGRDGEGAAAGGNAPGHEPPAATAADELPAEAGAWPREPARAAAHARDSLWSFVDFNAPLTRYTIRYVVVQEDESLDAVADRVGCSKADLMRVNQLDRDTVYPGQTLRVPPVAAGKR</sequence>
<feature type="region of interest" description="Disordered" evidence="1">
    <location>
        <begin position="177"/>
        <end position="243"/>
    </location>
</feature>
<evidence type="ECO:0000259" key="2">
    <source>
        <dbReference type="PROSITE" id="PS51782"/>
    </source>
</evidence>
<evidence type="ECO:0000256" key="1">
    <source>
        <dbReference type="SAM" id="MobiDB-lite"/>
    </source>
</evidence>
<feature type="region of interest" description="Disordered" evidence="1">
    <location>
        <begin position="376"/>
        <end position="429"/>
    </location>
</feature>
<evidence type="ECO:0000313" key="4">
    <source>
        <dbReference type="Proteomes" id="UP000637695"/>
    </source>
</evidence>
<dbReference type="Gene3D" id="3.10.350.10">
    <property type="entry name" value="LysM domain"/>
    <property type="match status" value="1"/>
</dbReference>
<dbReference type="Proteomes" id="UP000637695">
    <property type="component" value="Unassembled WGS sequence"/>
</dbReference>
<reference evidence="3" key="2">
    <citation type="submission" date="2020-09" db="EMBL/GenBank/DDBJ databases">
        <authorList>
            <person name="Sun Q."/>
            <person name="Ohkuma M."/>
        </authorList>
    </citation>
    <scope>NUCLEOTIDE SEQUENCE</scope>
    <source>
        <strain evidence="3">JCM 18487</strain>
    </source>
</reference>
<keyword evidence="4" id="KW-1185">Reference proteome</keyword>
<accession>A0A917K2M0</accession>
<dbReference type="InterPro" id="IPR036779">
    <property type="entry name" value="LysM_dom_sf"/>
</dbReference>
<dbReference type="SUPFAM" id="SSF54106">
    <property type="entry name" value="LysM domain"/>
    <property type="match status" value="1"/>
</dbReference>
<dbReference type="Pfam" id="PF01476">
    <property type="entry name" value="LysM"/>
    <property type="match status" value="1"/>
</dbReference>
<dbReference type="PROSITE" id="PS51782">
    <property type="entry name" value="LYSM"/>
    <property type="match status" value="1"/>
</dbReference>
<organism evidence="3 4">
    <name type="scientific">Alicyclobacillus cellulosilyticus</name>
    <dbReference type="NCBI Taxonomy" id="1003997"/>
    <lineage>
        <taxon>Bacteria</taxon>
        <taxon>Bacillati</taxon>
        <taxon>Bacillota</taxon>
        <taxon>Bacilli</taxon>
        <taxon>Bacillales</taxon>
        <taxon>Alicyclobacillaceae</taxon>
        <taxon>Alicyclobacillus</taxon>
    </lineage>
</organism>
<feature type="region of interest" description="Disordered" evidence="1">
    <location>
        <begin position="295"/>
        <end position="336"/>
    </location>
</feature>
<reference evidence="3" key="1">
    <citation type="journal article" date="2014" name="Int. J. Syst. Evol. Microbiol.">
        <title>Complete genome sequence of Corynebacterium casei LMG S-19264T (=DSM 44701T), isolated from a smear-ripened cheese.</title>
        <authorList>
            <consortium name="US DOE Joint Genome Institute (JGI-PGF)"/>
            <person name="Walter F."/>
            <person name="Albersmeier A."/>
            <person name="Kalinowski J."/>
            <person name="Ruckert C."/>
        </authorList>
    </citation>
    <scope>NUCLEOTIDE SEQUENCE</scope>
    <source>
        <strain evidence="3">JCM 18487</strain>
    </source>
</reference>
<proteinExistence type="predicted"/>
<dbReference type="InterPro" id="IPR018392">
    <property type="entry name" value="LysM"/>
</dbReference>
<dbReference type="SMART" id="SM00257">
    <property type="entry name" value="LysM"/>
    <property type="match status" value="1"/>
</dbReference>
<evidence type="ECO:0000313" key="3">
    <source>
        <dbReference type="EMBL" id="GGI96348.1"/>
    </source>
</evidence>